<dbReference type="STRING" id="1070319.CAGGBEG34_280049"/>
<keyword evidence="4" id="KW-1185">Reference proteome</keyword>
<dbReference type="OrthoDB" id="8908960at2"/>
<reference evidence="3 4" key="1">
    <citation type="submission" date="2011-08" db="EMBL/GenBank/DDBJ databases">
        <title>The genome of the obligate endobacterium of an arbuscular mycorrhizal fungus reveals an interphylum network of nutritional interactions.</title>
        <authorList>
            <person name="Ghignone S."/>
            <person name="Salvioli A."/>
            <person name="Anca I."/>
            <person name="Lumini E."/>
            <person name="Ortu G."/>
            <person name="Petiti L."/>
            <person name="Cruveiller S."/>
            <person name="Bianciotto V."/>
            <person name="Piffanelli P."/>
            <person name="Lanfranco L."/>
            <person name="Bonfante P."/>
        </authorList>
    </citation>
    <scope>NUCLEOTIDE SEQUENCE [LARGE SCALE GENOMIC DNA]</scope>
    <source>
        <strain evidence="3 4">BEG34</strain>
    </source>
</reference>
<dbReference type="GO" id="GO:0003677">
    <property type="term" value="F:DNA binding"/>
    <property type="evidence" value="ECO:0007669"/>
    <property type="project" value="InterPro"/>
</dbReference>
<dbReference type="RefSeq" id="WP_006682854.1">
    <property type="nucleotide sequence ID" value="NZ_CAFB01000045.1"/>
</dbReference>
<dbReference type="InterPro" id="IPR010982">
    <property type="entry name" value="Lambda_DNA-bd_dom_sf"/>
</dbReference>
<dbReference type="Gene3D" id="1.10.260.40">
    <property type="entry name" value="lambda repressor-like DNA-binding domains"/>
    <property type="match status" value="1"/>
</dbReference>
<feature type="domain" description="HTH cro/C1-type" evidence="2">
    <location>
        <begin position="47"/>
        <end position="83"/>
    </location>
</feature>
<dbReference type="AlphaFoldDB" id="G2JAA3"/>
<comment type="caution">
    <text evidence="3">The sequence shown here is derived from an EMBL/GenBank/DDBJ whole genome shotgun (WGS) entry which is preliminary data.</text>
</comment>
<evidence type="ECO:0000256" key="1">
    <source>
        <dbReference type="SAM" id="MobiDB-lite"/>
    </source>
</evidence>
<evidence type="ECO:0000313" key="3">
    <source>
        <dbReference type="EMBL" id="CCD29704.1"/>
    </source>
</evidence>
<dbReference type="eggNOG" id="ENOG5032R4Y">
    <property type="taxonomic scope" value="Bacteria"/>
</dbReference>
<proteinExistence type="predicted"/>
<protein>
    <submittedName>
        <fullName evidence="3">Putative transcriptional regulator</fullName>
    </submittedName>
</protein>
<organism evidence="3 4">
    <name type="scientific">Candidatus Glomeribacter gigasporarum BEG34</name>
    <dbReference type="NCBI Taxonomy" id="1070319"/>
    <lineage>
        <taxon>Bacteria</taxon>
        <taxon>Pseudomonadati</taxon>
        <taxon>Pseudomonadota</taxon>
        <taxon>Betaproteobacteria</taxon>
        <taxon>Burkholderiales</taxon>
        <taxon>Burkholderiaceae</taxon>
        <taxon>Candidatus Glomeribacter</taxon>
    </lineage>
</organism>
<feature type="region of interest" description="Disordered" evidence="1">
    <location>
        <begin position="87"/>
        <end position="108"/>
    </location>
</feature>
<sequence length="142" mass="16053">MPSDQAKAEFAERLKFALRRSSTLVKGATDLARLFNLRHHTASDTDTGISVQSTHKWLTGRSIPKPDKIETLATWLDVSAHWLHYGSPPADPFKNQDEEDKPLKYSPSPEALTLAKKIDTLPEHQKYLIAELVTQFYGKKPK</sequence>
<dbReference type="Proteomes" id="UP000054051">
    <property type="component" value="Unassembled WGS sequence"/>
</dbReference>
<gene>
    <name evidence="3" type="ORF">CAGGBEG34_280049</name>
</gene>
<dbReference type="SUPFAM" id="SSF47413">
    <property type="entry name" value="lambda repressor-like DNA-binding domains"/>
    <property type="match status" value="1"/>
</dbReference>
<dbReference type="InterPro" id="IPR001387">
    <property type="entry name" value="Cro/C1-type_HTH"/>
</dbReference>
<dbReference type="PROSITE" id="PS50943">
    <property type="entry name" value="HTH_CROC1"/>
    <property type="match status" value="1"/>
</dbReference>
<accession>G2JAA3</accession>
<evidence type="ECO:0000259" key="2">
    <source>
        <dbReference type="PROSITE" id="PS50943"/>
    </source>
</evidence>
<evidence type="ECO:0000313" key="4">
    <source>
        <dbReference type="Proteomes" id="UP000054051"/>
    </source>
</evidence>
<dbReference type="EMBL" id="CAFB01000045">
    <property type="protein sequence ID" value="CCD29704.1"/>
    <property type="molecule type" value="Genomic_DNA"/>
</dbReference>
<dbReference type="CDD" id="cd00093">
    <property type="entry name" value="HTH_XRE"/>
    <property type="match status" value="1"/>
</dbReference>
<name>G2JAA3_9BURK</name>